<evidence type="ECO:0000256" key="4">
    <source>
        <dbReference type="ARBA" id="ARBA00023242"/>
    </source>
</evidence>
<keyword evidence="4" id="KW-0539">Nucleus</keyword>
<keyword evidence="9" id="KW-1185">Reference proteome</keyword>
<evidence type="ECO:0000259" key="7">
    <source>
        <dbReference type="PROSITE" id="PS50048"/>
    </source>
</evidence>
<dbReference type="PROSITE" id="PS00463">
    <property type="entry name" value="ZN2_CY6_FUNGAL_1"/>
    <property type="match status" value="1"/>
</dbReference>
<dbReference type="EMBL" id="SKBQ01000102">
    <property type="protein sequence ID" value="TPX19039.1"/>
    <property type="molecule type" value="Genomic_DNA"/>
</dbReference>
<dbReference type="InterPro" id="IPR007219">
    <property type="entry name" value="XnlR_reg_dom"/>
</dbReference>
<dbReference type="SMART" id="SM00066">
    <property type="entry name" value="GAL4"/>
    <property type="match status" value="1"/>
</dbReference>
<keyword evidence="3" id="KW-0804">Transcription</keyword>
<protein>
    <recommendedName>
        <fullName evidence="7">Zn(2)-C6 fungal-type domain-containing protein</fullName>
    </recommendedName>
</protein>
<evidence type="ECO:0000256" key="3">
    <source>
        <dbReference type="ARBA" id="ARBA00023163"/>
    </source>
</evidence>
<dbReference type="Proteomes" id="UP000319257">
    <property type="component" value="Unassembled WGS sequence"/>
</dbReference>
<accession>A0A507BNB6</accession>
<evidence type="ECO:0000313" key="8">
    <source>
        <dbReference type="EMBL" id="TPX19039.1"/>
    </source>
</evidence>
<feature type="coiled-coil region" evidence="5">
    <location>
        <begin position="68"/>
        <end position="95"/>
    </location>
</feature>
<proteinExistence type="predicted"/>
<keyword evidence="1" id="KW-0479">Metal-binding</keyword>
<dbReference type="CDD" id="cd00067">
    <property type="entry name" value="GAL4"/>
    <property type="match status" value="1"/>
</dbReference>
<dbReference type="CDD" id="cd12148">
    <property type="entry name" value="fungal_TF_MHR"/>
    <property type="match status" value="1"/>
</dbReference>
<evidence type="ECO:0000256" key="5">
    <source>
        <dbReference type="SAM" id="Coils"/>
    </source>
</evidence>
<sequence>MSASAGRANKAPPKRMRLGTRSCAECRRRKVRCVFPDKASMCEGCALHGVECRPQQPPGSQRRDLEHGTALERRLDEIEALLRQQQNLMSANQQNLMSANHLSVSTPSSQGQGDAQSSAFQHQFQGPSLDTPSTQPSNGWARTEPTSSPGASEGSGDAARLDVLNNSPLFRLFKEALSLMQKDPESSITPIPTPSNTHTQVGIETFDRRRNIFDHLSKQTLEQILDKTKRCWGIWPPCFFGSRPLRNMTVLEMSDFISTAIGSTDTAMHAKVHVWIALCIFELPRAWVQQFSELAQPDALIDTLLSLSRHLLAVRIQSGETLDQIETLALEAKLCIDLGRPRQAWQAVRQAINSSLLLGLHRTMPENNRGLNLWRILLHSERQLCVVLGLPSSISSLNKSLIPEPDNSVPLQRLMHEMTIIFGGIADRNQAMNEDKSSILRTMEFGHRWESSKSIMPDEFWSSPPPSGLTFEELYLRQTVKIQFFMLGKDIHLPFFLVPPEVHDYPLSRTGCLVASREVIISYLDLHRGAGPELAPCGLMDFEAFSAGVVMAIRILRAAVNEIDTFYLLLPHRSLLVELVEALRHASTLKECTVAGQAADVLGKLVALIREDMSQPYQDIEATECDVTIPFFGRLRIKVLHAPADQDTDPPSPAPVAEVAGLPTTAFPAVEFGAMPFGSDAFANFDLNAELTADWSTAVETTGDLGYDWLPVFQ</sequence>
<dbReference type="PROSITE" id="PS50048">
    <property type="entry name" value="ZN2_CY6_FUNGAL_2"/>
    <property type="match status" value="1"/>
</dbReference>
<dbReference type="SMART" id="SM00906">
    <property type="entry name" value="Fungal_trans"/>
    <property type="match status" value="1"/>
</dbReference>
<dbReference type="STRING" id="1093900.A0A507BNB6"/>
<dbReference type="RefSeq" id="XP_031000750.1">
    <property type="nucleotide sequence ID" value="XM_031133996.1"/>
</dbReference>
<dbReference type="InParanoid" id="A0A507BNB6"/>
<evidence type="ECO:0000256" key="6">
    <source>
        <dbReference type="SAM" id="MobiDB-lite"/>
    </source>
</evidence>
<dbReference type="PANTHER" id="PTHR47840">
    <property type="entry name" value="ZN(II)2CYS6 TRANSCRIPTION FACTOR (EUROFUNG)-RELATED"/>
    <property type="match status" value="1"/>
</dbReference>
<dbReference type="Gene3D" id="4.10.240.10">
    <property type="entry name" value="Zn(2)-C6 fungal-type DNA-binding domain"/>
    <property type="match status" value="1"/>
</dbReference>
<reference evidence="8 9" key="1">
    <citation type="submission" date="2019-06" db="EMBL/GenBank/DDBJ databases">
        <title>Draft genome sequence of the filamentous fungus Phialemoniopsis curvata isolated from diesel fuel.</title>
        <authorList>
            <person name="Varaljay V.A."/>
            <person name="Lyon W.J."/>
            <person name="Crouch A.L."/>
            <person name="Drake C.E."/>
            <person name="Hollomon J.M."/>
            <person name="Nadeau L.J."/>
            <person name="Nunn H.S."/>
            <person name="Stevenson B.S."/>
            <person name="Bojanowski C.L."/>
            <person name="Crookes-Goodson W.J."/>
        </authorList>
    </citation>
    <scope>NUCLEOTIDE SEQUENCE [LARGE SCALE GENOMIC DNA]</scope>
    <source>
        <strain evidence="8 9">D216</strain>
    </source>
</reference>
<comment type="caution">
    <text evidence="8">The sequence shown here is derived from an EMBL/GenBank/DDBJ whole genome shotgun (WGS) entry which is preliminary data.</text>
</comment>
<feature type="compositionally biased region" description="Low complexity" evidence="6">
    <location>
        <begin position="108"/>
        <end position="121"/>
    </location>
</feature>
<dbReference type="GO" id="GO:0008270">
    <property type="term" value="F:zinc ion binding"/>
    <property type="evidence" value="ECO:0007669"/>
    <property type="project" value="InterPro"/>
</dbReference>
<feature type="region of interest" description="Disordered" evidence="6">
    <location>
        <begin position="102"/>
        <end position="159"/>
    </location>
</feature>
<keyword evidence="2" id="KW-0805">Transcription regulation</keyword>
<dbReference type="Pfam" id="PF00172">
    <property type="entry name" value="Zn_clus"/>
    <property type="match status" value="1"/>
</dbReference>
<dbReference type="OrthoDB" id="6509908at2759"/>
<dbReference type="GO" id="GO:0000981">
    <property type="term" value="F:DNA-binding transcription factor activity, RNA polymerase II-specific"/>
    <property type="evidence" value="ECO:0007669"/>
    <property type="project" value="InterPro"/>
</dbReference>
<dbReference type="GeneID" id="41978730"/>
<organism evidence="8 9">
    <name type="scientific">Thyridium curvatum</name>
    <dbReference type="NCBI Taxonomy" id="1093900"/>
    <lineage>
        <taxon>Eukaryota</taxon>
        <taxon>Fungi</taxon>
        <taxon>Dikarya</taxon>
        <taxon>Ascomycota</taxon>
        <taxon>Pezizomycotina</taxon>
        <taxon>Sordariomycetes</taxon>
        <taxon>Sordariomycetidae</taxon>
        <taxon>Thyridiales</taxon>
        <taxon>Thyridiaceae</taxon>
        <taxon>Thyridium</taxon>
    </lineage>
</organism>
<feature type="compositionally biased region" description="Polar residues" evidence="6">
    <location>
        <begin position="122"/>
        <end position="150"/>
    </location>
</feature>
<dbReference type="GO" id="GO:0006351">
    <property type="term" value="P:DNA-templated transcription"/>
    <property type="evidence" value="ECO:0007669"/>
    <property type="project" value="InterPro"/>
</dbReference>
<name>A0A507BNB6_9PEZI</name>
<dbReference type="SUPFAM" id="SSF57701">
    <property type="entry name" value="Zn2/Cys6 DNA-binding domain"/>
    <property type="match status" value="1"/>
</dbReference>
<feature type="domain" description="Zn(2)-C6 fungal-type" evidence="7">
    <location>
        <begin position="22"/>
        <end position="52"/>
    </location>
</feature>
<evidence type="ECO:0000256" key="2">
    <source>
        <dbReference type="ARBA" id="ARBA00023015"/>
    </source>
</evidence>
<dbReference type="InterPro" id="IPR001138">
    <property type="entry name" value="Zn2Cys6_DnaBD"/>
</dbReference>
<gene>
    <name evidence="8" type="ORF">E0L32_011283</name>
</gene>
<evidence type="ECO:0000313" key="9">
    <source>
        <dbReference type="Proteomes" id="UP000319257"/>
    </source>
</evidence>
<dbReference type="PANTHER" id="PTHR47840:SF1">
    <property type="entry name" value="ZN(II)2CYS6 TRANSCRIPTION FACTOR (EUROFUNG)"/>
    <property type="match status" value="1"/>
</dbReference>
<evidence type="ECO:0000256" key="1">
    <source>
        <dbReference type="ARBA" id="ARBA00022723"/>
    </source>
</evidence>
<dbReference type="GO" id="GO:0003677">
    <property type="term" value="F:DNA binding"/>
    <property type="evidence" value="ECO:0007669"/>
    <property type="project" value="InterPro"/>
</dbReference>
<keyword evidence="5" id="KW-0175">Coiled coil</keyword>
<dbReference type="AlphaFoldDB" id="A0A507BNB6"/>
<dbReference type="InterPro" id="IPR036864">
    <property type="entry name" value="Zn2-C6_fun-type_DNA-bd_sf"/>
</dbReference>